<dbReference type="Proteomes" id="UP000591131">
    <property type="component" value="Unassembled WGS sequence"/>
</dbReference>
<accession>A0A7J6N1P7</accession>
<reference evidence="1 2" key="1">
    <citation type="submission" date="2020-04" db="EMBL/GenBank/DDBJ databases">
        <title>Perkinsus chesapeaki whole genome sequence.</title>
        <authorList>
            <person name="Bogema D.R."/>
        </authorList>
    </citation>
    <scope>NUCLEOTIDE SEQUENCE [LARGE SCALE GENOMIC DNA]</scope>
    <source>
        <strain evidence="1">ATCC PRA-425</strain>
    </source>
</reference>
<protein>
    <submittedName>
        <fullName evidence="1">Uncharacterized protein</fullName>
    </submittedName>
</protein>
<name>A0A7J6N1P7_PERCH</name>
<evidence type="ECO:0000313" key="2">
    <source>
        <dbReference type="Proteomes" id="UP000591131"/>
    </source>
</evidence>
<sequence length="374" mass="41254">MGSSPSLPIPSATGPQTDLKIPSSVLASNSSYRSFLASQLGIFLDLASIDRAFNKEDVSMNELKRRVWKFLGSRRPCRISVAQRVETGLTILGGIVGGNSNVAMLHRVADGDGEGHSEVATLNCSKTPLCLEAAYTKSDGDLEDMVTDGQDNIYFLCKNRVYRMTAGAGAEATPVEVPTDLAILNPDCRIDYIRYYNGMLYLYDHSHGQLWGLPATGGACKQVYAFDADWPISAFDVRNRHGRYEILSCSNDSNDCIHWMIEGESSPKIIDVPYAARCRFLDHPTANLAVVGCSKPCGVRIIDLDRNEDLCCIDLPEAAKSVCSVVVNSNASQIYITEWRVQHTFVTQMFVHYYTEDSQQLQREASAEEPLVEA</sequence>
<gene>
    <name evidence="1" type="ORF">FOL47_000106</name>
</gene>
<organism evidence="1 2">
    <name type="scientific">Perkinsus chesapeaki</name>
    <name type="common">Clam parasite</name>
    <name type="synonym">Perkinsus andrewsi</name>
    <dbReference type="NCBI Taxonomy" id="330153"/>
    <lineage>
        <taxon>Eukaryota</taxon>
        <taxon>Sar</taxon>
        <taxon>Alveolata</taxon>
        <taxon>Perkinsozoa</taxon>
        <taxon>Perkinsea</taxon>
        <taxon>Perkinsida</taxon>
        <taxon>Perkinsidae</taxon>
        <taxon>Perkinsus</taxon>
    </lineage>
</organism>
<evidence type="ECO:0000313" key="1">
    <source>
        <dbReference type="EMBL" id="KAF4677646.1"/>
    </source>
</evidence>
<comment type="caution">
    <text evidence="1">The sequence shown here is derived from an EMBL/GenBank/DDBJ whole genome shotgun (WGS) entry which is preliminary data.</text>
</comment>
<dbReference type="AlphaFoldDB" id="A0A7J6N1P7"/>
<proteinExistence type="predicted"/>
<keyword evidence="2" id="KW-1185">Reference proteome</keyword>
<dbReference type="EMBL" id="JAAPAO010000010">
    <property type="protein sequence ID" value="KAF4677646.1"/>
    <property type="molecule type" value="Genomic_DNA"/>
</dbReference>
<dbReference type="OrthoDB" id="10384994at2759"/>
<dbReference type="SUPFAM" id="SSF75011">
    <property type="entry name" value="3-carboxy-cis,cis-mucoante lactonizing enzyme"/>
    <property type="match status" value="1"/>
</dbReference>